<dbReference type="EMBL" id="MDJD01000054">
    <property type="protein sequence ID" value="OEJ98490.1"/>
    <property type="molecule type" value="Genomic_DNA"/>
</dbReference>
<comment type="caution">
    <text evidence="3">The sequence shown here is derived from an EMBL/GenBank/DDBJ whole genome shotgun (WGS) entry which is preliminary data.</text>
</comment>
<dbReference type="SMART" id="SM00448">
    <property type="entry name" value="REC"/>
    <property type="match status" value="1"/>
</dbReference>
<organism evidence="3 4">
    <name type="scientific">Flavivirga aquatica</name>
    <dbReference type="NCBI Taxonomy" id="1849968"/>
    <lineage>
        <taxon>Bacteria</taxon>
        <taxon>Pseudomonadati</taxon>
        <taxon>Bacteroidota</taxon>
        <taxon>Flavobacteriia</taxon>
        <taxon>Flavobacteriales</taxon>
        <taxon>Flavobacteriaceae</taxon>
        <taxon>Flavivirga</taxon>
    </lineage>
</organism>
<feature type="domain" description="Response regulatory" evidence="2">
    <location>
        <begin position="7"/>
        <end position="134"/>
    </location>
</feature>
<protein>
    <recommendedName>
        <fullName evidence="2">Response regulatory domain-containing protein</fullName>
    </recommendedName>
</protein>
<dbReference type="Proteomes" id="UP000095713">
    <property type="component" value="Unassembled WGS sequence"/>
</dbReference>
<sequence>MGTTIKCALLIDDDRFTNFYNTKIVKRHEEFKDVIAVTSGQAGLNYLVEASKDLCAKPDLIFLDINMPVMNGWEFVLEYNKLDKTFTEDIKLVMLTTSNNPDDFERSKKISTVNNYINKPLSVGLLANLLGDHYNMKMAN</sequence>
<dbReference type="Gene3D" id="3.40.50.2300">
    <property type="match status" value="1"/>
</dbReference>
<reference evidence="3 4" key="1">
    <citation type="submission" date="2016-05" db="EMBL/GenBank/DDBJ databases">
        <title>Draft Genome Sequence of Algibacter sp. Strain SK-16 Isolated from the Surface Water of Aburatsubo Inlet.</title>
        <authorList>
            <person name="Wong S.-K."/>
            <person name="Yoshizawa S."/>
            <person name="Nakajima Y."/>
            <person name="Ogura Y."/>
            <person name="Tetsuya H."/>
            <person name="Hamasaki K."/>
        </authorList>
    </citation>
    <scope>NUCLEOTIDE SEQUENCE [LARGE SCALE GENOMIC DNA]</scope>
    <source>
        <strain evidence="3 4">SK-16</strain>
    </source>
</reference>
<dbReference type="AlphaFoldDB" id="A0A1E5SHA2"/>
<keyword evidence="1" id="KW-0597">Phosphoprotein</keyword>
<dbReference type="InterPro" id="IPR052893">
    <property type="entry name" value="TCS_response_regulator"/>
</dbReference>
<evidence type="ECO:0000259" key="2">
    <source>
        <dbReference type="PROSITE" id="PS50110"/>
    </source>
</evidence>
<dbReference type="PANTHER" id="PTHR44520:SF2">
    <property type="entry name" value="RESPONSE REGULATOR RCP1"/>
    <property type="match status" value="1"/>
</dbReference>
<dbReference type="RefSeq" id="WP_069831178.1">
    <property type="nucleotide sequence ID" value="NZ_MDJD01000054.1"/>
</dbReference>
<accession>A0A1E5SHA2</accession>
<evidence type="ECO:0000256" key="1">
    <source>
        <dbReference type="PROSITE-ProRule" id="PRU00169"/>
    </source>
</evidence>
<dbReference type="InterPro" id="IPR001789">
    <property type="entry name" value="Sig_transdc_resp-reg_receiver"/>
</dbReference>
<gene>
    <name evidence="3" type="ORF">A8C32_04560</name>
</gene>
<evidence type="ECO:0000313" key="3">
    <source>
        <dbReference type="EMBL" id="OEJ98490.1"/>
    </source>
</evidence>
<dbReference type="PANTHER" id="PTHR44520">
    <property type="entry name" value="RESPONSE REGULATOR RCP1-RELATED"/>
    <property type="match status" value="1"/>
</dbReference>
<dbReference type="GO" id="GO:0000160">
    <property type="term" value="P:phosphorelay signal transduction system"/>
    <property type="evidence" value="ECO:0007669"/>
    <property type="project" value="InterPro"/>
</dbReference>
<keyword evidence="4" id="KW-1185">Reference proteome</keyword>
<evidence type="ECO:0000313" key="4">
    <source>
        <dbReference type="Proteomes" id="UP000095713"/>
    </source>
</evidence>
<dbReference type="STRING" id="1849968.A8C32_04560"/>
<dbReference type="PROSITE" id="PS50110">
    <property type="entry name" value="RESPONSE_REGULATORY"/>
    <property type="match status" value="1"/>
</dbReference>
<dbReference type="SUPFAM" id="SSF52172">
    <property type="entry name" value="CheY-like"/>
    <property type="match status" value="1"/>
</dbReference>
<dbReference type="OrthoDB" id="673128at2"/>
<feature type="modified residue" description="4-aspartylphosphate" evidence="1">
    <location>
        <position position="64"/>
    </location>
</feature>
<name>A0A1E5SHA2_9FLAO</name>
<dbReference type="Pfam" id="PF00072">
    <property type="entry name" value="Response_reg"/>
    <property type="match status" value="1"/>
</dbReference>
<dbReference type="InterPro" id="IPR011006">
    <property type="entry name" value="CheY-like_superfamily"/>
</dbReference>
<proteinExistence type="predicted"/>